<dbReference type="SMART" id="SM00202">
    <property type="entry name" value="SR"/>
    <property type="match status" value="1"/>
</dbReference>
<dbReference type="Pfam" id="PF00530">
    <property type="entry name" value="SRCR"/>
    <property type="match status" value="1"/>
</dbReference>
<organism evidence="2 3">
    <name type="scientific">Paramuricea clavata</name>
    <name type="common">Red gorgonian</name>
    <name type="synonym">Violescent sea-whip</name>
    <dbReference type="NCBI Taxonomy" id="317549"/>
    <lineage>
        <taxon>Eukaryota</taxon>
        <taxon>Metazoa</taxon>
        <taxon>Cnidaria</taxon>
        <taxon>Anthozoa</taxon>
        <taxon>Octocorallia</taxon>
        <taxon>Malacalcyonacea</taxon>
        <taxon>Plexauridae</taxon>
        <taxon>Paramuricea</taxon>
    </lineage>
</organism>
<dbReference type="PROSITE" id="PS50287">
    <property type="entry name" value="SRCR_2"/>
    <property type="match status" value="1"/>
</dbReference>
<dbReference type="InterPro" id="IPR001190">
    <property type="entry name" value="SRCR"/>
</dbReference>
<keyword evidence="1" id="KW-1015">Disulfide bond</keyword>
<comment type="caution">
    <text evidence="1">Lacks conserved residue(s) required for the propagation of feature annotation.</text>
</comment>
<evidence type="ECO:0000313" key="3">
    <source>
        <dbReference type="Proteomes" id="UP001152795"/>
    </source>
</evidence>
<dbReference type="SUPFAM" id="SSF56487">
    <property type="entry name" value="SRCR-like"/>
    <property type="match status" value="1"/>
</dbReference>
<evidence type="ECO:0000313" key="2">
    <source>
        <dbReference type="EMBL" id="CAB4037347.1"/>
    </source>
</evidence>
<feature type="non-terminal residue" evidence="2">
    <location>
        <position position="88"/>
    </location>
</feature>
<gene>
    <name evidence="2" type="ORF">PACLA_8A056965</name>
</gene>
<reference evidence="2" key="1">
    <citation type="submission" date="2020-04" db="EMBL/GenBank/DDBJ databases">
        <authorList>
            <person name="Alioto T."/>
            <person name="Alioto T."/>
            <person name="Gomez Garrido J."/>
        </authorList>
    </citation>
    <scope>NUCLEOTIDE SEQUENCE</scope>
    <source>
        <strain evidence="2">A484AB</strain>
    </source>
</reference>
<sequence length="88" mass="9712">VGHTVLDWLAQVMQIKVEWKSTIHRTLGYSGASKAYHGAVYGQGTGTILLDNTGCSGSESFIWDCSHLGWTKHNCHHYEDSSVDCNIT</sequence>
<keyword evidence="3" id="KW-1185">Reference proteome</keyword>
<dbReference type="GO" id="GO:0016020">
    <property type="term" value="C:membrane"/>
    <property type="evidence" value="ECO:0007669"/>
    <property type="project" value="InterPro"/>
</dbReference>
<dbReference type="OrthoDB" id="536948at2759"/>
<dbReference type="AlphaFoldDB" id="A0A6S7JZL2"/>
<protein>
    <submittedName>
        <fullName evidence="2">Deleted in malignant brain tumors 1</fullName>
    </submittedName>
</protein>
<evidence type="ECO:0000256" key="1">
    <source>
        <dbReference type="PROSITE-ProRule" id="PRU00196"/>
    </source>
</evidence>
<dbReference type="EMBL" id="CACRXK020022977">
    <property type="protein sequence ID" value="CAB4037347.1"/>
    <property type="molecule type" value="Genomic_DNA"/>
</dbReference>
<comment type="caution">
    <text evidence="2">The sequence shown here is derived from an EMBL/GenBank/DDBJ whole genome shotgun (WGS) entry which is preliminary data.</text>
</comment>
<name>A0A6S7JZL2_PARCT</name>
<dbReference type="PRINTS" id="PR00258">
    <property type="entry name" value="SPERACTRCPTR"/>
</dbReference>
<proteinExistence type="predicted"/>
<dbReference type="Gene3D" id="3.10.250.10">
    <property type="entry name" value="SRCR-like domain"/>
    <property type="match status" value="1"/>
</dbReference>
<dbReference type="PANTHER" id="PTHR48071">
    <property type="entry name" value="SRCR DOMAIN-CONTAINING PROTEIN"/>
    <property type="match status" value="1"/>
</dbReference>
<dbReference type="PANTHER" id="PTHR48071:SF28">
    <property type="entry name" value="SRCR DOMAIN-CONTAINING PROTEIN"/>
    <property type="match status" value="1"/>
</dbReference>
<dbReference type="InterPro" id="IPR036772">
    <property type="entry name" value="SRCR-like_dom_sf"/>
</dbReference>
<dbReference type="Proteomes" id="UP001152795">
    <property type="component" value="Unassembled WGS sequence"/>
</dbReference>
<feature type="disulfide bond" evidence="1">
    <location>
        <begin position="55"/>
        <end position="65"/>
    </location>
</feature>
<accession>A0A6S7JZL2</accession>